<sequence>MASNFDFHDNAGFLDNSLVVGNNYYDEKQIVKQQEDLKQQSKSAGYIPDSVKDFILYFQKQFKEGNTYELHSCYETGFNKLTENFYKTSPWPDPETAVAPLVKDPNFLLFYSEVYFRHLYGLLQPNTEQRIQSYSNYCQLFNFFLNSEHPVDVELPSYWAWDIIDEFIYQFNSFCIYRNKVIKRGNVAEIKSFRANYDTWAPYSVLNVLYSLSSKSKISEQLEAIKNGQDPLAVAGEYGSKPLYKTLGYFSIIGLLRVHTLMGDFSLALETMKGIQLNKKAFFARVATAHYTTYYYVGFCYMMLRRYADAIKAFSHILLFISRTKNINRSAQYDAVSKKSDQMYALLAMCVSLNPTRLDEAIHTTLREKYGEQLYKMQRGGADALPIFEELFSFAAPKFVSPGAPDYENPAMNVSPALYHCKVFLQDVTSTITAPSLKNYLNLYATMDVGKLATFLEISPDEVRSVLVNFKLKNRQLKWSEGDIIKGESSNVSEIDIALENDIIHASETKNSRKYADWFIRNTSKNYSAQESISNPEKQEAENSRQNAGRKRHAAKESKKESK</sequence>
<comment type="subunit">
    <text evidence="4">Component of the eukaryotic translation initiation factor 3 (eIF-3) complex.</text>
</comment>
<organism evidence="6 7">
    <name type="scientific">Magnusiomyces paraingens</name>
    <dbReference type="NCBI Taxonomy" id="2606893"/>
    <lineage>
        <taxon>Eukaryota</taxon>
        <taxon>Fungi</taxon>
        <taxon>Dikarya</taxon>
        <taxon>Ascomycota</taxon>
        <taxon>Saccharomycotina</taxon>
        <taxon>Dipodascomycetes</taxon>
        <taxon>Dipodascales</taxon>
        <taxon>Dipodascaceae</taxon>
        <taxon>Magnusiomyces</taxon>
    </lineage>
</organism>
<evidence type="ECO:0000256" key="3">
    <source>
        <dbReference type="ARBA" id="ARBA00022917"/>
    </source>
</evidence>
<dbReference type="GO" id="GO:0016282">
    <property type="term" value="C:eukaryotic 43S preinitiation complex"/>
    <property type="evidence" value="ECO:0007669"/>
    <property type="project" value="UniProtKB-UniRule"/>
</dbReference>
<dbReference type="AlphaFoldDB" id="A0A5E8C2Q1"/>
<evidence type="ECO:0000313" key="6">
    <source>
        <dbReference type="EMBL" id="VVT58024.1"/>
    </source>
</evidence>
<dbReference type="PANTHER" id="PTHR13242:SF0">
    <property type="entry name" value="EUKARYOTIC TRANSLATION INITIATION FACTOR 3 SUBUNIT L"/>
    <property type="match status" value="1"/>
</dbReference>
<dbReference type="OrthoDB" id="15082at2759"/>
<dbReference type="Pfam" id="PF10255">
    <property type="entry name" value="Paf67"/>
    <property type="match status" value="1"/>
</dbReference>
<evidence type="ECO:0000256" key="5">
    <source>
        <dbReference type="SAM" id="MobiDB-lite"/>
    </source>
</evidence>
<dbReference type="GO" id="GO:0005852">
    <property type="term" value="C:eukaryotic translation initiation factor 3 complex"/>
    <property type="evidence" value="ECO:0007669"/>
    <property type="project" value="UniProtKB-UniRule"/>
</dbReference>
<keyword evidence="7" id="KW-1185">Reference proteome</keyword>
<dbReference type="EMBL" id="CABVLU010000005">
    <property type="protein sequence ID" value="VVT58024.1"/>
    <property type="molecule type" value="Genomic_DNA"/>
</dbReference>
<evidence type="ECO:0000256" key="2">
    <source>
        <dbReference type="ARBA" id="ARBA00022540"/>
    </source>
</evidence>
<dbReference type="HAMAP" id="MF_03011">
    <property type="entry name" value="eIF3l"/>
    <property type="match status" value="1"/>
</dbReference>
<dbReference type="InterPro" id="IPR019382">
    <property type="entry name" value="eIF3l"/>
</dbReference>
<gene>
    <name evidence="6" type="ORF">SAPINGB_P005999</name>
</gene>
<protein>
    <recommendedName>
        <fullName evidence="4">Eukaryotic translation initiation factor 3 subunit L</fullName>
        <shortName evidence="4">eIF3l</shortName>
    </recommendedName>
</protein>
<comment type="subcellular location">
    <subcellularLocation>
        <location evidence="4">Cytoplasm</location>
    </subcellularLocation>
</comment>
<keyword evidence="1 4" id="KW-0963">Cytoplasm</keyword>
<comment type="function">
    <text evidence="4">Component of the eukaryotic translation initiation factor 3 (eIF-3) complex, which is involved in protein synthesis of a specialized repertoire of mRNAs and, together with other initiation factors, stimulates binding of mRNA and methionyl-tRNAi to the 40S ribosome. The eIF-3 complex specifically targets and initiates translation of a subset of mRNAs involved in cell proliferation.</text>
</comment>
<keyword evidence="2 4" id="KW-0396">Initiation factor</keyword>
<feature type="compositionally biased region" description="Polar residues" evidence="5">
    <location>
        <begin position="527"/>
        <end position="536"/>
    </location>
</feature>
<keyword evidence="3 4" id="KW-0648">Protein biosynthesis</keyword>
<reference evidence="6 7" key="1">
    <citation type="submission" date="2019-09" db="EMBL/GenBank/DDBJ databases">
        <authorList>
            <person name="Brejova B."/>
        </authorList>
    </citation>
    <scope>NUCLEOTIDE SEQUENCE [LARGE SCALE GENOMIC DNA]</scope>
</reference>
<dbReference type="PANTHER" id="PTHR13242">
    <property type="entry name" value="EUKARYOTIC TRANSLATION INITIATION FACTOR 3"/>
    <property type="match status" value="1"/>
</dbReference>
<evidence type="ECO:0000313" key="7">
    <source>
        <dbReference type="Proteomes" id="UP000398389"/>
    </source>
</evidence>
<dbReference type="RefSeq" id="XP_031856604.1">
    <property type="nucleotide sequence ID" value="XM_032000713.1"/>
</dbReference>
<dbReference type="GO" id="GO:0001732">
    <property type="term" value="P:formation of cytoplasmic translation initiation complex"/>
    <property type="evidence" value="ECO:0007669"/>
    <property type="project" value="UniProtKB-UniRule"/>
</dbReference>
<dbReference type="GeneID" id="43584813"/>
<dbReference type="GO" id="GO:0033290">
    <property type="term" value="C:eukaryotic 48S preinitiation complex"/>
    <property type="evidence" value="ECO:0007669"/>
    <property type="project" value="UniProtKB-UniRule"/>
</dbReference>
<evidence type="ECO:0000256" key="1">
    <source>
        <dbReference type="ARBA" id="ARBA00022490"/>
    </source>
</evidence>
<accession>A0A5E8C2Q1</accession>
<feature type="region of interest" description="Disordered" evidence="5">
    <location>
        <begin position="527"/>
        <end position="563"/>
    </location>
</feature>
<evidence type="ECO:0000256" key="4">
    <source>
        <dbReference type="HAMAP-Rule" id="MF_03011"/>
    </source>
</evidence>
<dbReference type="Proteomes" id="UP000398389">
    <property type="component" value="Unassembled WGS sequence"/>
</dbReference>
<dbReference type="GO" id="GO:0003743">
    <property type="term" value="F:translation initiation factor activity"/>
    <property type="evidence" value="ECO:0007669"/>
    <property type="project" value="UniProtKB-UniRule"/>
</dbReference>
<name>A0A5E8C2Q1_9ASCO</name>
<proteinExistence type="inferred from homology"/>
<comment type="similarity">
    <text evidence="4">Belongs to the eIF-3 subunit L family.</text>
</comment>